<name>A0ABT3TLC9_9GAMM</name>
<keyword evidence="1" id="KW-0472">Membrane</keyword>
<dbReference type="Proteomes" id="UP001143362">
    <property type="component" value="Unassembled WGS sequence"/>
</dbReference>
<keyword evidence="1" id="KW-1133">Transmembrane helix</keyword>
<comment type="caution">
    <text evidence="2">The sequence shown here is derived from an EMBL/GenBank/DDBJ whole genome shotgun (WGS) entry which is preliminary data.</text>
</comment>
<dbReference type="RefSeq" id="WP_279247157.1">
    <property type="nucleotide sequence ID" value="NZ_SHNN01000005.1"/>
</dbReference>
<proteinExistence type="predicted"/>
<organism evidence="2 3">
    <name type="scientific">Candidatus Litorirhabdus singularis</name>
    <dbReference type="NCBI Taxonomy" id="2518993"/>
    <lineage>
        <taxon>Bacteria</taxon>
        <taxon>Pseudomonadati</taxon>
        <taxon>Pseudomonadota</taxon>
        <taxon>Gammaproteobacteria</taxon>
        <taxon>Cellvibrionales</taxon>
        <taxon>Halieaceae</taxon>
        <taxon>Candidatus Litorirhabdus</taxon>
    </lineage>
</organism>
<keyword evidence="3" id="KW-1185">Reference proteome</keyword>
<evidence type="ECO:0000313" key="2">
    <source>
        <dbReference type="EMBL" id="MCX2983128.1"/>
    </source>
</evidence>
<dbReference type="EMBL" id="SHNN01000005">
    <property type="protein sequence ID" value="MCX2983128.1"/>
    <property type="molecule type" value="Genomic_DNA"/>
</dbReference>
<accession>A0ABT3TLC9</accession>
<reference evidence="2" key="1">
    <citation type="submission" date="2019-02" db="EMBL/GenBank/DDBJ databases">
        <authorList>
            <person name="Li S.-H."/>
        </authorList>
    </citation>
    <scope>NUCLEOTIDE SEQUENCE</scope>
    <source>
        <strain evidence="2">IMCC14734</strain>
    </source>
</reference>
<keyword evidence="1" id="KW-0812">Transmembrane</keyword>
<protein>
    <submittedName>
        <fullName evidence="2">Uncharacterized protein</fullName>
    </submittedName>
</protein>
<sequence>MNWDAIGSVAELLGAAGVIVSLLYLSYQIRTNTKTVRAEATQTTYTGWSEFNYELSKHPNAIEIDRMWKPDSRWDDFSEEEKVKLGWVCRSIVERFEAEFSLYEAGILKPEVWDKHRMYCGSFVSLPAVSTWWKSEKQQPICSESFIKEIDSAPKHGSLTAGSIHD</sequence>
<evidence type="ECO:0000256" key="1">
    <source>
        <dbReference type="SAM" id="Phobius"/>
    </source>
</evidence>
<feature type="transmembrane region" description="Helical" evidence="1">
    <location>
        <begin position="6"/>
        <end position="27"/>
    </location>
</feature>
<gene>
    <name evidence="2" type="ORF">EYC98_19880</name>
</gene>
<evidence type="ECO:0000313" key="3">
    <source>
        <dbReference type="Proteomes" id="UP001143362"/>
    </source>
</evidence>